<accession>A0A5M4FD32</accession>
<proteinExistence type="predicted"/>
<dbReference type="CDD" id="cd02440">
    <property type="entry name" value="AdoMet_MTases"/>
    <property type="match status" value="1"/>
</dbReference>
<dbReference type="InterPro" id="IPR025714">
    <property type="entry name" value="Methyltranfer_dom"/>
</dbReference>
<dbReference type="OrthoDB" id="9805171at2"/>
<dbReference type="RefSeq" id="WP_149688727.1">
    <property type="nucleotide sequence ID" value="NZ_SDPQ02000002.1"/>
</dbReference>
<dbReference type="PANTHER" id="PTHR44068">
    <property type="entry name" value="ZGC:194242"/>
    <property type="match status" value="1"/>
</dbReference>
<dbReference type="GO" id="GO:0008168">
    <property type="term" value="F:methyltransferase activity"/>
    <property type="evidence" value="ECO:0007669"/>
    <property type="project" value="UniProtKB-KW"/>
</dbReference>
<dbReference type="InterPro" id="IPR050447">
    <property type="entry name" value="Erg6_SMT_methyltransf"/>
</dbReference>
<dbReference type="EMBL" id="SDPQ02000002">
    <property type="protein sequence ID" value="KAA1397244.1"/>
    <property type="molecule type" value="Genomic_DNA"/>
</dbReference>
<keyword evidence="3" id="KW-1185">Reference proteome</keyword>
<keyword evidence="2" id="KW-0489">Methyltransferase</keyword>
<evidence type="ECO:0000259" key="1">
    <source>
        <dbReference type="Pfam" id="PF13847"/>
    </source>
</evidence>
<evidence type="ECO:0000313" key="2">
    <source>
        <dbReference type="EMBL" id="KAA1397244.1"/>
    </source>
</evidence>
<feature type="domain" description="Methyltransferase" evidence="1">
    <location>
        <begin position="52"/>
        <end position="158"/>
    </location>
</feature>
<dbReference type="Gene3D" id="3.40.50.150">
    <property type="entry name" value="Vaccinia Virus protein VP39"/>
    <property type="match status" value="1"/>
</dbReference>
<reference evidence="2" key="1">
    <citation type="submission" date="2019-09" db="EMBL/GenBank/DDBJ databases">
        <authorList>
            <person name="Li J."/>
        </authorList>
    </citation>
    <scope>NUCLEOTIDE SEQUENCE [LARGE SCALE GENOMIC DNA]</scope>
    <source>
        <strain evidence="2">JCM 14732</strain>
    </source>
</reference>
<dbReference type="SUPFAM" id="SSF53335">
    <property type="entry name" value="S-adenosyl-L-methionine-dependent methyltransferases"/>
    <property type="match status" value="1"/>
</dbReference>
<evidence type="ECO:0000313" key="3">
    <source>
        <dbReference type="Proteomes" id="UP000380867"/>
    </source>
</evidence>
<dbReference type="Pfam" id="PF13847">
    <property type="entry name" value="Methyltransf_31"/>
    <property type="match status" value="1"/>
</dbReference>
<dbReference type="PANTHER" id="PTHR44068:SF11">
    <property type="entry name" value="GERANYL DIPHOSPHATE 2-C-METHYLTRANSFERASE"/>
    <property type="match status" value="1"/>
</dbReference>
<dbReference type="GO" id="GO:0032259">
    <property type="term" value="P:methylation"/>
    <property type="evidence" value="ECO:0007669"/>
    <property type="project" value="UniProtKB-KW"/>
</dbReference>
<keyword evidence="2" id="KW-0808">Transferase</keyword>
<organism evidence="2 3">
    <name type="scientific">Aeromicrobium ginsengisoli</name>
    <dbReference type="NCBI Taxonomy" id="363867"/>
    <lineage>
        <taxon>Bacteria</taxon>
        <taxon>Bacillati</taxon>
        <taxon>Actinomycetota</taxon>
        <taxon>Actinomycetes</taxon>
        <taxon>Propionibacteriales</taxon>
        <taxon>Nocardioidaceae</taxon>
        <taxon>Aeromicrobium</taxon>
    </lineage>
</organism>
<comment type="caution">
    <text evidence="2">The sequence shown here is derived from an EMBL/GenBank/DDBJ whole genome shotgun (WGS) entry which is preliminary data.</text>
</comment>
<name>A0A5M4FD32_9ACTN</name>
<protein>
    <submittedName>
        <fullName evidence="2">Class I SAM-dependent methyltransferase</fullName>
    </submittedName>
</protein>
<dbReference type="AlphaFoldDB" id="A0A5M4FD32"/>
<dbReference type="Proteomes" id="UP000380867">
    <property type="component" value="Unassembled WGS sequence"/>
</dbReference>
<gene>
    <name evidence="2" type="ORF">ESP70_007550</name>
</gene>
<sequence length="262" mass="27903">MTYVETDLTATISDLAGADLHDLTQAQIDGIDQFHSGGAEAVDRLIPGLGLKPGMTVLDVGSGLGGPARQIARSAGCDVVGVDITRAYVEAATSLTSVAGLTDRVQFVETDIATLERTNFDAAYTMHVQMNVADKPAFFTEIGRRLRPGAHLAVFEVCRAGRRDPALPLPWSIDGSDNFLATPADLRSNIESGGFTAVEWVDETAWILQWFDELGARLADADTAATLPALLTDGYARMLNFAAALADGILTVHRGAFRLVGR</sequence>
<dbReference type="InterPro" id="IPR029063">
    <property type="entry name" value="SAM-dependent_MTases_sf"/>
</dbReference>